<dbReference type="Proteomes" id="UP001178148">
    <property type="component" value="Unassembled WGS sequence"/>
</dbReference>
<dbReference type="Gene3D" id="3.30.300.30">
    <property type="match status" value="1"/>
</dbReference>
<dbReference type="InterPro" id="IPR000873">
    <property type="entry name" value="AMP-dep_synth/lig_dom"/>
</dbReference>
<dbReference type="SUPFAM" id="SSF56801">
    <property type="entry name" value="Acetyl-CoA synthetase-like"/>
    <property type="match status" value="1"/>
</dbReference>
<sequence>MSKEQSTFPLIPFEKSFAQSLLKSAKKHSLRPALWVDNKTYSYSTLMTDSLVIAATLQALAINPERCGILAYRSAVIYQSIWGALLAGCCYVPLNPRFPPGKNHPVLVAADCSVVIVDRRSEAAACELLLRLDKGISVLLPEHSKLPDWCQGTQHHYICQNQMATAKDWQKPDMVNPYAYLLFTSGTTGQPKGIAVNHQNMKAYISNILENYTLSATDRFSQISDLTFDLSVHDIGCTWTVGGALYVPPESALLCPADFVSRHELTCWSSVPSLLGFMDKFRKIKKDGFPHLRYSFFSGEAMPALMAAKWDQATPNGKIVNIYGPTEATVSVTSCVYRSMHLELASLPIGKPFSQQETIVVNDKNELIKGEDHGELWLGGSQVTDGYWRDSARTQQSFIEKTFINCVSKRWYRTGDIVSWHKSYGLMFHGRKDFQVKINGFRVELSEVEAVIRTGFSCSWVAVIPWPVDSAGAAKGLVAWLSGLHGSTHAVRQHCIEQLPPYMVPGYVFWQTELPRNTNGKVDIKALQQLTQEQTRVLKK</sequence>
<dbReference type="Gene3D" id="3.40.50.12780">
    <property type="entry name" value="N-terminal domain of ligase-like"/>
    <property type="match status" value="1"/>
</dbReference>
<evidence type="ECO:0000313" key="3">
    <source>
        <dbReference type="Proteomes" id="UP001178148"/>
    </source>
</evidence>
<dbReference type="AlphaFoldDB" id="A0AA90NM84"/>
<dbReference type="PANTHER" id="PTHR45527:SF1">
    <property type="entry name" value="FATTY ACID SYNTHASE"/>
    <property type="match status" value="1"/>
</dbReference>
<comment type="caution">
    <text evidence="2">The sequence shown here is derived from an EMBL/GenBank/DDBJ whole genome shotgun (WGS) entry which is preliminary data.</text>
</comment>
<dbReference type="InterPro" id="IPR042099">
    <property type="entry name" value="ANL_N_sf"/>
</dbReference>
<dbReference type="EMBL" id="JASXSV010000010">
    <property type="protein sequence ID" value="MDP0589127.1"/>
    <property type="molecule type" value="Genomic_DNA"/>
</dbReference>
<dbReference type="PROSITE" id="PS00455">
    <property type="entry name" value="AMP_BINDING"/>
    <property type="match status" value="1"/>
</dbReference>
<accession>A0AA90NM84</accession>
<reference evidence="2 3" key="1">
    <citation type="journal article" date="2023" name="bioRxiv">
        <title>An intranuclear bacterial parasite of deep-sea mussels expresses apoptosis inhibitors acquired from its host.</title>
        <authorList>
            <person name="Gonzalez Porras M.A."/>
            <person name="Assie A."/>
            <person name="Tietjen M."/>
            <person name="Violette M."/>
            <person name="Kleiner M."/>
            <person name="Gruber-Vodicka H."/>
            <person name="Dubilier N."/>
            <person name="Leisch N."/>
        </authorList>
    </citation>
    <scope>NUCLEOTIDE SEQUENCE [LARGE SCALE GENOMIC DNA]</scope>
    <source>
        <strain evidence="2">IAP13</strain>
    </source>
</reference>
<name>A0AA90NM84_9GAMM</name>
<protein>
    <submittedName>
        <fullName evidence="2">AMP-binding protein</fullName>
    </submittedName>
</protein>
<dbReference type="InterPro" id="IPR020845">
    <property type="entry name" value="AMP-binding_CS"/>
</dbReference>
<organism evidence="2 3">
    <name type="scientific">Candidatus Endonucleibacter bathymodioli</name>
    <dbReference type="NCBI Taxonomy" id="539814"/>
    <lineage>
        <taxon>Bacteria</taxon>
        <taxon>Pseudomonadati</taxon>
        <taxon>Pseudomonadota</taxon>
        <taxon>Gammaproteobacteria</taxon>
        <taxon>Oceanospirillales</taxon>
        <taxon>Endozoicomonadaceae</taxon>
        <taxon>Candidatus Endonucleibacter</taxon>
    </lineage>
</organism>
<dbReference type="GO" id="GO:0031177">
    <property type="term" value="F:phosphopantetheine binding"/>
    <property type="evidence" value="ECO:0007669"/>
    <property type="project" value="TreeGrafter"/>
</dbReference>
<dbReference type="Pfam" id="PF00501">
    <property type="entry name" value="AMP-binding"/>
    <property type="match status" value="1"/>
</dbReference>
<proteinExistence type="predicted"/>
<dbReference type="GO" id="GO:0005737">
    <property type="term" value="C:cytoplasm"/>
    <property type="evidence" value="ECO:0007669"/>
    <property type="project" value="TreeGrafter"/>
</dbReference>
<dbReference type="GO" id="GO:0044550">
    <property type="term" value="P:secondary metabolite biosynthetic process"/>
    <property type="evidence" value="ECO:0007669"/>
    <property type="project" value="TreeGrafter"/>
</dbReference>
<feature type="domain" description="AMP-dependent synthetase/ligase" evidence="1">
    <location>
        <begin position="23"/>
        <end position="388"/>
    </location>
</feature>
<gene>
    <name evidence="2" type="ORF">QS748_07990</name>
</gene>
<dbReference type="InterPro" id="IPR045851">
    <property type="entry name" value="AMP-bd_C_sf"/>
</dbReference>
<dbReference type="PANTHER" id="PTHR45527">
    <property type="entry name" value="NONRIBOSOMAL PEPTIDE SYNTHETASE"/>
    <property type="match status" value="1"/>
</dbReference>
<dbReference type="GO" id="GO:0043041">
    <property type="term" value="P:amino acid activation for nonribosomal peptide biosynthetic process"/>
    <property type="evidence" value="ECO:0007669"/>
    <property type="project" value="TreeGrafter"/>
</dbReference>
<evidence type="ECO:0000313" key="2">
    <source>
        <dbReference type="EMBL" id="MDP0589127.1"/>
    </source>
</evidence>
<evidence type="ECO:0000259" key="1">
    <source>
        <dbReference type="Pfam" id="PF00501"/>
    </source>
</evidence>
<keyword evidence="3" id="KW-1185">Reference proteome</keyword>